<protein>
    <recommendedName>
        <fullName evidence="6 12">Threonine synthase</fullName>
        <ecNumber evidence="5 12">4.2.3.1</ecNumber>
    </recommendedName>
</protein>
<accession>A0ABN7RFK5</accession>
<evidence type="ECO:0000256" key="3">
    <source>
        <dbReference type="ARBA" id="ARBA00004979"/>
    </source>
</evidence>
<comment type="function">
    <text evidence="2">Catalyzes the gamma-elimination of phosphate from L-phosphohomoserine and the beta-addition of water to produce L-threonine.</text>
</comment>
<comment type="caution">
    <text evidence="15">The sequence shown here is derived from an EMBL/GenBank/DDBJ whole genome shotgun (WGS) entry which is preliminary data.</text>
</comment>
<keyword evidence="9" id="KW-0663">Pyridoxal phosphate</keyword>
<feature type="domain" description="Tryptophan synthase beta chain-like PALP" evidence="13">
    <location>
        <begin position="114"/>
        <end position="419"/>
    </location>
</feature>
<evidence type="ECO:0000256" key="10">
    <source>
        <dbReference type="ARBA" id="ARBA00023239"/>
    </source>
</evidence>
<name>A0ABN7RFK5_THEXY</name>
<evidence type="ECO:0000313" key="15">
    <source>
        <dbReference type="EMBL" id="CAG5076155.1"/>
    </source>
</evidence>
<dbReference type="SUPFAM" id="SSF53686">
    <property type="entry name" value="Tryptophan synthase beta subunit-like PLP-dependent enzymes"/>
    <property type="match status" value="1"/>
</dbReference>
<dbReference type="InterPro" id="IPR004450">
    <property type="entry name" value="Thr_synthase-like"/>
</dbReference>
<dbReference type="CDD" id="cd01560">
    <property type="entry name" value="Thr-synth_2"/>
    <property type="match status" value="1"/>
</dbReference>
<evidence type="ECO:0000256" key="6">
    <source>
        <dbReference type="ARBA" id="ARBA00018679"/>
    </source>
</evidence>
<proteinExistence type="inferred from homology"/>
<evidence type="ECO:0000256" key="8">
    <source>
        <dbReference type="ARBA" id="ARBA00022697"/>
    </source>
</evidence>
<evidence type="ECO:0000256" key="2">
    <source>
        <dbReference type="ARBA" id="ARBA00003648"/>
    </source>
</evidence>
<dbReference type="NCBIfam" id="TIGR00260">
    <property type="entry name" value="thrC"/>
    <property type="match status" value="1"/>
</dbReference>
<gene>
    <name evidence="15" type="primary">txxe 3841-thrC</name>
    <name evidence="15" type="ORF">TXXE_00045</name>
</gene>
<comment type="pathway">
    <text evidence="3">Amino-acid biosynthesis; L-threonine biosynthesis; L-threonine from L-aspartate: step 5/5.</text>
</comment>
<dbReference type="InterPro" id="IPR001926">
    <property type="entry name" value="TrpB-like_PALP"/>
</dbReference>
<evidence type="ECO:0000259" key="13">
    <source>
        <dbReference type="Pfam" id="PF00291"/>
    </source>
</evidence>
<feature type="domain" description="Threonine synthase N-terminal" evidence="14">
    <location>
        <begin position="18"/>
        <end position="96"/>
    </location>
</feature>
<dbReference type="Proteomes" id="UP000681526">
    <property type="component" value="Unassembled WGS sequence"/>
</dbReference>
<dbReference type="InterPro" id="IPR036052">
    <property type="entry name" value="TrpB-like_PALP_sf"/>
</dbReference>
<keyword evidence="10 15" id="KW-0456">Lyase</keyword>
<evidence type="ECO:0000256" key="4">
    <source>
        <dbReference type="ARBA" id="ARBA00005517"/>
    </source>
</evidence>
<dbReference type="Pfam" id="PF00291">
    <property type="entry name" value="PALP"/>
    <property type="match status" value="1"/>
</dbReference>
<evidence type="ECO:0000259" key="14">
    <source>
        <dbReference type="Pfam" id="PF14821"/>
    </source>
</evidence>
<comment type="catalytic activity">
    <reaction evidence="11">
        <text>O-phospho-L-homoserine + H2O = L-threonine + phosphate</text>
        <dbReference type="Rhea" id="RHEA:10840"/>
        <dbReference type="ChEBI" id="CHEBI:15377"/>
        <dbReference type="ChEBI" id="CHEBI:43474"/>
        <dbReference type="ChEBI" id="CHEBI:57590"/>
        <dbReference type="ChEBI" id="CHEBI:57926"/>
        <dbReference type="EC" id="4.2.3.1"/>
    </reaction>
</comment>
<evidence type="ECO:0000256" key="5">
    <source>
        <dbReference type="ARBA" id="ARBA00013028"/>
    </source>
</evidence>
<dbReference type="InterPro" id="IPR037158">
    <property type="entry name" value="Thr_synth_N_sf"/>
</dbReference>
<evidence type="ECO:0000256" key="7">
    <source>
        <dbReference type="ARBA" id="ARBA00022605"/>
    </source>
</evidence>
<keyword evidence="16" id="KW-1185">Reference proteome</keyword>
<evidence type="ECO:0000256" key="9">
    <source>
        <dbReference type="ARBA" id="ARBA00022898"/>
    </source>
</evidence>
<comment type="similarity">
    <text evidence="4">Belongs to the threonine synthase family.</text>
</comment>
<reference evidence="15 16" key="1">
    <citation type="submission" date="2021-04" db="EMBL/GenBank/DDBJ databases">
        <authorList>
            <person name="Rakotoarivonina H."/>
        </authorList>
    </citation>
    <scope>NUCLEOTIDE SEQUENCE [LARGE SCALE GENOMIC DNA]</scope>
    <source>
        <strain evidence="15 16">XE</strain>
    </source>
</reference>
<dbReference type="InterPro" id="IPR051166">
    <property type="entry name" value="Threonine_Synthase"/>
</dbReference>
<organism evidence="15 16">
    <name type="scientific">Thermobacillus xylanilyticus</name>
    <dbReference type="NCBI Taxonomy" id="76633"/>
    <lineage>
        <taxon>Bacteria</taxon>
        <taxon>Bacillati</taxon>
        <taxon>Bacillota</taxon>
        <taxon>Bacilli</taxon>
        <taxon>Bacillales</taxon>
        <taxon>Paenibacillaceae</taxon>
        <taxon>Thermobacillus</taxon>
    </lineage>
</organism>
<dbReference type="Pfam" id="PF14821">
    <property type="entry name" value="Thr_synth_N"/>
    <property type="match status" value="1"/>
</dbReference>
<dbReference type="PANTHER" id="PTHR42690">
    <property type="entry name" value="THREONINE SYNTHASE FAMILY MEMBER"/>
    <property type="match status" value="1"/>
</dbReference>
<comment type="cofactor">
    <cofactor evidence="1">
        <name>pyridoxal 5'-phosphate</name>
        <dbReference type="ChEBI" id="CHEBI:597326"/>
    </cofactor>
</comment>
<sequence>MRRRPLHTQCCDKEIDMKYISTRGGVAPIGFTDAILMGLADDGGLLVPEQLPRLSDDALKAWRSLSYPELALELLALFMEEDIPRDELKRLVDSSYATFRDPHVTPVVKLRDDLHVLELFHGPTFAFKDVALQFLGNLYAYVSRKTGSVIHILGATSGDTGASAIEGVRGKEGIKICILHPHGKVSRVQELQMTTVQDDNVLNLAVEGTFDDCQRIIKELFADVPFKRQYHLRAINSINIARILAQTVYYFYAYFRLAEQGHAGPVNFSVPTGNFGDIFAGYIAKRMGLPVGKLVLATNENDILARFVASGVYQPGEFRGTYSPSMDIQVASNFERYLYYLYDGDTGTVAALMERFKSEGRIEVPQDMLRRVREDFAAYSVSNEECLDTIARYYESYGYLLDPHTACGVAAADKRSDEGEVTVSLSTAHPAKFDEAIRLRNISQVYPEPIQTLFGKPRRVTVVGNANDQVKEQLEAFFG</sequence>
<dbReference type="EMBL" id="CAJRAY010000001">
    <property type="protein sequence ID" value="CAG5076155.1"/>
    <property type="molecule type" value="Genomic_DNA"/>
</dbReference>
<dbReference type="InterPro" id="IPR000634">
    <property type="entry name" value="Ser/Thr_deHydtase_PyrdxlP-BS"/>
</dbReference>
<evidence type="ECO:0000313" key="16">
    <source>
        <dbReference type="Proteomes" id="UP000681526"/>
    </source>
</evidence>
<dbReference type="InterPro" id="IPR029144">
    <property type="entry name" value="Thr_synth_N"/>
</dbReference>
<dbReference type="Gene3D" id="3.90.1380.10">
    <property type="entry name" value="Threonine synthase, N-terminal domain"/>
    <property type="match status" value="1"/>
</dbReference>
<keyword evidence="8" id="KW-0791">Threonine biosynthesis</keyword>
<dbReference type="PROSITE" id="PS00165">
    <property type="entry name" value="DEHYDRATASE_SER_THR"/>
    <property type="match status" value="1"/>
</dbReference>
<evidence type="ECO:0000256" key="1">
    <source>
        <dbReference type="ARBA" id="ARBA00001933"/>
    </source>
</evidence>
<dbReference type="Gene3D" id="3.40.50.1100">
    <property type="match status" value="2"/>
</dbReference>
<keyword evidence="7" id="KW-0028">Amino-acid biosynthesis</keyword>
<dbReference type="PANTHER" id="PTHR42690:SF1">
    <property type="entry name" value="THREONINE SYNTHASE-LIKE 2"/>
    <property type="match status" value="1"/>
</dbReference>
<evidence type="ECO:0000256" key="12">
    <source>
        <dbReference type="NCBIfam" id="TIGR00260"/>
    </source>
</evidence>
<dbReference type="EC" id="4.2.3.1" evidence="5 12"/>
<dbReference type="GO" id="GO:0004795">
    <property type="term" value="F:threonine synthase activity"/>
    <property type="evidence" value="ECO:0007669"/>
    <property type="project" value="UniProtKB-EC"/>
</dbReference>
<evidence type="ECO:0000256" key="11">
    <source>
        <dbReference type="ARBA" id="ARBA00049144"/>
    </source>
</evidence>